<protein>
    <submittedName>
        <fullName evidence="5">Uncharacterized protein</fullName>
    </submittedName>
</protein>
<gene>
    <name evidence="5" type="ORF">DN745_16000</name>
</gene>
<evidence type="ECO:0000256" key="3">
    <source>
        <dbReference type="ARBA" id="ARBA00022801"/>
    </source>
</evidence>
<evidence type="ECO:0000256" key="4">
    <source>
        <dbReference type="ARBA" id="ARBA00022807"/>
    </source>
</evidence>
<accession>A0A2Z4FPQ5</accession>
<organism evidence="5 6">
    <name type="scientific">Bradymonas sediminis</name>
    <dbReference type="NCBI Taxonomy" id="1548548"/>
    <lineage>
        <taxon>Bacteria</taxon>
        <taxon>Deltaproteobacteria</taxon>
        <taxon>Bradymonadales</taxon>
        <taxon>Bradymonadaceae</taxon>
        <taxon>Bradymonas</taxon>
    </lineage>
</organism>
<keyword evidence="3" id="KW-0378">Hydrolase</keyword>
<evidence type="ECO:0000256" key="1">
    <source>
        <dbReference type="ARBA" id="ARBA00006641"/>
    </source>
</evidence>
<dbReference type="OrthoDB" id="9779738at2"/>
<evidence type="ECO:0000313" key="5">
    <source>
        <dbReference type="EMBL" id="AWV90735.1"/>
    </source>
</evidence>
<evidence type="ECO:0000256" key="2">
    <source>
        <dbReference type="ARBA" id="ARBA00022670"/>
    </source>
</evidence>
<dbReference type="Proteomes" id="UP000249799">
    <property type="component" value="Chromosome"/>
</dbReference>
<evidence type="ECO:0000313" key="6">
    <source>
        <dbReference type="Proteomes" id="UP000249799"/>
    </source>
</evidence>
<dbReference type="PANTHER" id="PTHR23402">
    <property type="entry name" value="PROTEASE FAMILY C15 PYROGLUTAMYL-PEPTIDASE I-RELATED"/>
    <property type="match status" value="1"/>
</dbReference>
<dbReference type="GO" id="GO:0006508">
    <property type="term" value="P:proteolysis"/>
    <property type="evidence" value="ECO:0007669"/>
    <property type="project" value="UniProtKB-KW"/>
</dbReference>
<keyword evidence="2" id="KW-0645">Protease</keyword>
<dbReference type="RefSeq" id="WP_111336357.1">
    <property type="nucleotide sequence ID" value="NZ_CP030032.1"/>
</dbReference>
<dbReference type="EMBL" id="CP030032">
    <property type="protein sequence ID" value="AWV90735.1"/>
    <property type="molecule type" value="Genomic_DNA"/>
</dbReference>
<dbReference type="Pfam" id="PF01470">
    <property type="entry name" value="Peptidase_C15"/>
    <property type="match status" value="1"/>
</dbReference>
<dbReference type="InterPro" id="IPR016125">
    <property type="entry name" value="Peptidase_C15-like"/>
</dbReference>
<reference evidence="5 6" key="1">
    <citation type="submission" date="2018-06" db="EMBL/GenBank/DDBJ databases">
        <title>Lujinxingia sediminis gen. nov. sp. nov., a new facultative anaerobic member of the class Deltaproteobacteria, and proposal of Lujinxingaceae fam. nov.</title>
        <authorList>
            <person name="Guo L.-Y."/>
            <person name="Li C.-M."/>
            <person name="Wang S."/>
            <person name="Du Z.-J."/>
        </authorList>
    </citation>
    <scope>NUCLEOTIDE SEQUENCE [LARGE SCALE GENOMIC DNA]</scope>
    <source>
        <strain evidence="5 6">FA350</strain>
    </source>
</reference>
<sequence length="220" mass="23673">MADDACEISVLATGFGPFLSHTDNPSWEVAKAFAGALGEDFACRAERLDVSFDIAREFTRRVFSRADDARVSAPDLIVHFGLAASSKSLKFEGFAYNRRGKTSDSADAGVRKSLDGILIEEGRENYQTGVDVARLTELFAESGAPVCGLDACVSQDPGDYVCNAIYYHSLRAAAQARAHGVQTQVLFVHVPALEAVEASRLGAEVAACFRRYLAEGDARV</sequence>
<name>A0A2Z4FPQ5_9DELT</name>
<dbReference type="InterPro" id="IPR036440">
    <property type="entry name" value="Peptidase_C15-like_sf"/>
</dbReference>
<dbReference type="KEGG" id="bsed:DN745_16000"/>
<keyword evidence="4" id="KW-0788">Thiol protease</keyword>
<dbReference type="GO" id="GO:0008234">
    <property type="term" value="F:cysteine-type peptidase activity"/>
    <property type="evidence" value="ECO:0007669"/>
    <property type="project" value="UniProtKB-KW"/>
</dbReference>
<proteinExistence type="inferred from homology"/>
<comment type="similarity">
    <text evidence="1">Belongs to the peptidase C15 family.</text>
</comment>
<dbReference type="AlphaFoldDB" id="A0A2Z4FPQ5"/>
<dbReference type="Gene3D" id="3.40.630.20">
    <property type="entry name" value="Peptidase C15, pyroglutamyl peptidase I-like"/>
    <property type="match status" value="1"/>
</dbReference>
<dbReference type="SUPFAM" id="SSF53182">
    <property type="entry name" value="Pyrrolidone carboxyl peptidase (pyroglutamate aminopeptidase)"/>
    <property type="match status" value="1"/>
</dbReference>
<keyword evidence="6" id="KW-1185">Reference proteome</keyword>
<dbReference type="PANTHER" id="PTHR23402:SF1">
    <property type="entry name" value="PYROGLUTAMYL-PEPTIDASE I"/>
    <property type="match status" value="1"/>
</dbReference>